<dbReference type="PANTHER" id="PTHR47811">
    <property type="entry name" value="TRNA PSEUDOURIDINE SYNTHASE D"/>
    <property type="match status" value="1"/>
</dbReference>
<comment type="function">
    <text evidence="4">Responsible for synthesis of pseudouridine from uracil-13 in transfer RNAs.</text>
</comment>
<keyword evidence="7" id="KW-1185">Reference proteome</keyword>
<dbReference type="EMBL" id="JALJRB010000001">
    <property type="protein sequence ID" value="MCJ8499089.1"/>
    <property type="molecule type" value="Genomic_DNA"/>
</dbReference>
<dbReference type="Gene3D" id="3.30.2340.10">
    <property type="entry name" value="TruD, insertion domain"/>
    <property type="match status" value="1"/>
</dbReference>
<organism evidence="6 7">
    <name type="scientific">Desulfatitalea alkaliphila</name>
    <dbReference type="NCBI Taxonomy" id="2929485"/>
    <lineage>
        <taxon>Bacteria</taxon>
        <taxon>Pseudomonadati</taxon>
        <taxon>Thermodesulfobacteriota</taxon>
        <taxon>Desulfobacteria</taxon>
        <taxon>Desulfobacterales</taxon>
        <taxon>Desulfosarcinaceae</taxon>
        <taxon>Desulfatitalea</taxon>
    </lineage>
</organism>
<dbReference type="InterPro" id="IPR020119">
    <property type="entry name" value="PsdUridine_synth_TruD_CS"/>
</dbReference>
<dbReference type="PROSITE" id="PS50984">
    <property type="entry name" value="TRUD"/>
    <property type="match status" value="1"/>
</dbReference>
<dbReference type="Pfam" id="PF01142">
    <property type="entry name" value="TruD"/>
    <property type="match status" value="2"/>
</dbReference>
<feature type="active site" description="Nucleophile" evidence="4">
    <location>
        <position position="95"/>
    </location>
</feature>
<evidence type="ECO:0000256" key="2">
    <source>
        <dbReference type="ARBA" id="ARBA00022694"/>
    </source>
</evidence>
<comment type="caution">
    <text evidence="6">The sequence shown here is derived from an EMBL/GenBank/DDBJ whole genome shotgun (WGS) entry which is preliminary data.</text>
</comment>
<evidence type="ECO:0000256" key="1">
    <source>
        <dbReference type="ARBA" id="ARBA00007953"/>
    </source>
</evidence>
<dbReference type="GO" id="GO:0031119">
    <property type="term" value="P:tRNA pseudouridine synthesis"/>
    <property type="evidence" value="ECO:0007669"/>
    <property type="project" value="UniProtKB-UniRule"/>
</dbReference>
<evidence type="ECO:0000313" key="7">
    <source>
        <dbReference type="Proteomes" id="UP001165427"/>
    </source>
</evidence>
<gene>
    <name evidence="4" type="primary">truD</name>
    <name evidence="6" type="ORF">MRX98_00770</name>
</gene>
<dbReference type="RefSeq" id="WP_246902171.1">
    <property type="nucleotide sequence ID" value="NZ_JALJRB010000001.1"/>
</dbReference>
<comment type="catalytic activity">
    <reaction evidence="4">
        <text>uridine(13) in tRNA = pseudouridine(13) in tRNA</text>
        <dbReference type="Rhea" id="RHEA:42540"/>
        <dbReference type="Rhea" id="RHEA-COMP:10105"/>
        <dbReference type="Rhea" id="RHEA-COMP:10106"/>
        <dbReference type="ChEBI" id="CHEBI:65314"/>
        <dbReference type="ChEBI" id="CHEBI:65315"/>
        <dbReference type="EC" id="5.4.99.27"/>
    </reaction>
</comment>
<keyword evidence="2 4" id="KW-0819">tRNA processing</keyword>
<sequence length="358" mass="39188">MTPPADTPSIAERFRQCMTRLPYATAGLPGVGGAIKAIPEHFEVAELLPYAACGEGEHLFVTLRRKGWNTTDVAATLAEPFGLRPGEVGWGGRKDKQAVTTQTFSIPLPLRTDLATAEARLAALPFEMLSIARHRNKIKTGHVAANRFRIVLSGVTTDHALAPALAIADRLRRDGLPNFYGEQRFGIDMGNLERAMALVQRQRPARGKQNAFQVSVLQSALFNVWLAERIRRGDGAAILQGDVAQKCDTGGLFVVDDAAEASERFAGRAIVYTGPIYGHKMMPAAASAALYEQQVLADYDLADHELFKKLRAPGSRRRALLYLDDLLIEPHPEGLCLRFTLPTGAYATTVLREFTRTP</sequence>
<accession>A0AA41QZG8</accession>
<evidence type="ECO:0000256" key="3">
    <source>
        <dbReference type="ARBA" id="ARBA00023235"/>
    </source>
</evidence>
<keyword evidence="3 4" id="KW-0413">Isomerase</keyword>
<dbReference type="InterPro" id="IPR050170">
    <property type="entry name" value="TruD_pseudoU_synthase"/>
</dbReference>
<reference evidence="6" key="1">
    <citation type="submission" date="2022-04" db="EMBL/GenBank/DDBJ databases">
        <title>Desulfatitalea alkaliphila sp. nov., a novel anaerobic sulfate-reducing bacterium isolated from terrestrial mud volcano, Taman Peninsula, Russia.</title>
        <authorList>
            <person name="Khomyakova M.A."/>
            <person name="Merkel A.Y."/>
            <person name="Slobodkin A.I."/>
        </authorList>
    </citation>
    <scope>NUCLEOTIDE SEQUENCE</scope>
    <source>
        <strain evidence="6">M08but</strain>
    </source>
</reference>
<feature type="domain" description="TRUD" evidence="5">
    <location>
        <begin position="175"/>
        <end position="322"/>
    </location>
</feature>
<dbReference type="Proteomes" id="UP001165427">
    <property type="component" value="Unassembled WGS sequence"/>
</dbReference>
<evidence type="ECO:0000256" key="4">
    <source>
        <dbReference type="HAMAP-Rule" id="MF_01082"/>
    </source>
</evidence>
<dbReference type="GO" id="GO:0005829">
    <property type="term" value="C:cytosol"/>
    <property type="evidence" value="ECO:0007669"/>
    <property type="project" value="TreeGrafter"/>
</dbReference>
<dbReference type="GO" id="GO:0003723">
    <property type="term" value="F:RNA binding"/>
    <property type="evidence" value="ECO:0007669"/>
    <property type="project" value="InterPro"/>
</dbReference>
<dbReference type="PROSITE" id="PS01268">
    <property type="entry name" value="UPF0024"/>
    <property type="match status" value="1"/>
</dbReference>
<dbReference type="InterPro" id="IPR020103">
    <property type="entry name" value="PsdUridine_synth_cat_dom_sf"/>
</dbReference>
<dbReference type="SUPFAM" id="SSF55120">
    <property type="entry name" value="Pseudouridine synthase"/>
    <property type="match status" value="1"/>
</dbReference>
<proteinExistence type="inferred from homology"/>
<dbReference type="AlphaFoldDB" id="A0AA41QZG8"/>
<evidence type="ECO:0000259" key="5">
    <source>
        <dbReference type="PROSITE" id="PS50984"/>
    </source>
</evidence>
<dbReference type="InterPro" id="IPR011760">
    <property type="entry name" value="PsdUridine_synth_TruD_insert"/>
</dbReference>
<evidence type="ECO:0000313" key="6">
    <source>
        <dbReference type="EMBL" id="MCJ8499089.1"/>
    </source>
</evidence>
<dbReference type="HAMAP" id="MF_01082">
    <property type="entry name" value="TruD"/>
    <property type="match status" value="1"/>
</dbReference>
<name>A0AA41QZG8_9BACT</name>
<dbReference type="InterPro" id="IPR043165">
    <property type="entry name" value="TruD_insert_sf"/>
</dbReference>
<dbReference type="GO" id="GO:0160150">
    <property type="term" value="F:tRNA pseudouridine(13) synthase activity"/>
    <property type="evidence" value="ECO:0007669"/>
    <property type="project" value="UniProtKB-EC"/>
</dbReference>
<dbReference type="PANTHER" id="PTHR47811:SF1">
    <property type="entry name" value="TRNA PSEUDOURIDINE SYNTHASE D"/>
    <property type="match status" value="1"/>
</dbReference>
<dbReference type="InterPro" id="IPR001656">
    <property type="entry name" value="PsdUridine_synth_TruD"/>
</dbReference>
<dbReference type="EC" id="5.4.99.27" evidence="4"/>
<dbReference type="InterPro" id="IPR042214">
    <property type="entry name" value="TruD_catalytic"/>
</dbReference>
<protein>
    <recommendedName>
        <fullName evidence="4">tRNA pseudouridine synthase D</fullName>
        <ecNumber evidence="4">5.4.99.27</ecNumber>
    </recommendedName>
    <alternativeName>
        <fullName evidence="4">tRNA pseudouridine(13) synthase</fullName>
    </alternativeName>
    <alternativeName>
        <fullName evidence="4">tRNA pseudouridylate synthase D</fullName>
    </alternativeName>
    <alternativeName>
        <fullName evidence="4">tRNA-uridine isomerase D</fullName>
    </alternativeName>
</protein>
<dbReference type="Gene3D" id="3.30.2350.20">
    <property type="entry name" value="TruD, catalytic domain"/>
    <property type="match status" value="1"/>
</dbReference>
<comment type="similarity">
    <text evidence="1 4">Belongs to the pseudouridine synthase TruD family.</text>
</comment>